<dbReference type="Proteomes" id="UP000199527">
    <property type="component" value="Unassembled WGS sequence"/>
</dbReference>
<keyword evidence="2" id="KW-1185">Reference proteome</keyword>
<name>A0A1G8SJG1_9GAMM</name>
<protein>
    <submittedName>
        <fullName evidence="1">Uncharacterized protein</fullName>
    </submittedName>
</protein>
<sequence length="58" mass="6964">MNHHTNKSNQDARFTRRTGLRPARCYKRYMPIGIAMKQYSVVRIKRLKKQFEHSDLSV</sequence>
<evidence type="ECO:0000313" key="1">
    <source>
        <dbReference type="EMBL" id="SDJ28875.1"/>
    </source>
</evidence>
<organism evidence="1 2">
    <name type="scientific">Ferrimonas sediminum</name>
    <dbReference type="NCBI Taxonomy" id="718193"/>
    <lineage>
        <taxon>Bacteria</taxon>
        <taxon>Pseudomonadati</taxon>
        <taxon>Pseudomonadota</taxon>
        <taxon>Gammaproteobacteria</taxon>
        <taxon>Alteromonadales</taxon>
        <taxon>Ferrimonadaceae</taxon>
        <taxon>Ferrimonas</taxon>
    </lineage>
</organism>
<reference evidence="2" key="1">
    <citation type="submission" date="2016-10" db="EMBL/GenBank/DDBJ databases">
        <authorList>
            <person name="Varghese N."/>
            <person name="Submissions S."/>
        </authorList>
    </citation>
    <scope>NUCLEOTIDE SEQUENCE [LARGE SCALE GENOMIC DNA]</scope>
    <source>
        <strain evidence="2">DSM 23317</strain>
    </source>
</reference>
<evidence type="ECO:0000313" key="2">
    <source>
        <dbReference type="Proteomes" id="UP000199527"/>
    </source>
</evidence>
<feature type="non-terminal residue" evidence="1">
    <location>
        <position position="58"/>
    </location>
</feature>
<dbReference type="AlphaFoldDB" id="A0A1G8SJG1"/>
<proteinExistence type="predicted"/>
<accession>A0A1G8SJG1</accession>
<dbReference type="EMBL" id="FNEM01000006">
    <property type="protein sequence ID" value="SDJ28875.1"/>
    <property type="molecule type" value="Genomic_DNA"/>
</dbReference>
<gene>
    <name evidence="1" type="ORF">SAMN04488540_106190</name>
</gene>